<feature type="compositionally biased region" description="Low complexity" evidence="1">
    <location>
        <begin position="276"/>
        <end position="285"/>
    </location>
</feature>
<protein>
    <submittedName>
        <fullName evidence="2">Uncharacterized protein</fullName>
    </submittedName>
</protein>
<dbReference type="GeneID" id="63917384"/>
<evidence type="ECO:0000313" key="3">
    <source>
        <dbReference type="Proteomes" id="UP000030672"/>
    </source>
</evidence>
<name>A0A074W490_AURM1</name>
<dbReference type="Proteomes" id="UP000030672">
    <property type="component" value="Unassembled WGS sequence"/>
</dbReference>
<reference evidence="2 3" key="1">
    <citation type="journal article" date="2014" name="BMC Genomics">
        <title>Genome sequencing of four Aureobasidium pullulans varieties: biotechnological potential, stress tolerance, and description of new species.</title>
        <authorList>
            <person name="Gostin Ar C."/>
            <person name="Ohm R.A."/>
            <person name="Kogej T."/>
            <person name="Sonjak S."/>
            <person name="Turk M."/>
            <person name="Zajc J."/>
            <person name="Zalar P."/>
            <person name="Grube M."/>
            <person name="Sun H."/>
            <person name="Han J."/>
            <person name="Sharma A."/>
            <person name="Chiniquy J."/>
            <person name="Ngan C.Y."/>
            <person name="Lipzen A."/>
            <person name="Barry K."/>
            <person name="Grigoriev I.V."/>
            <person name="Gunde-Cimerman N."/>
        </authorList>
    </citation>
    <scope>NUCLEOTIDE SEQUENCE [LARGE SCALE GENOMIC DNA]</scope>
    <source>
        <strain evidence="2 3">CBS 110374</strain>
    </source>
</reference>
<feature type="region of interest" description="Disordered" evidence="1">
    <location>
        <begin position="157"/>
        <end position="176"/>
    </location>
</feature>
<dbReference type="RefSeq" id="XP_040884666.1">
    <property type="nucleotide sequence ID" value="XM_041024011.1"/>
</dbReference>
<feature type="compositionally biased region" description="Low complexity" evidence="1">
    <location>
        <begin position="340"/>
        <end position="352"/>
    </location>
</feature>
<dbReference type="AlphaFoldDB" id="A0A074W490"/>
<proteinExistence type="predicted"/>
<feature type="compositionally biased region" description="Low complexity" evidence="1">
    <location>
        <begin position="165"/>
        <end position="176"/>
    </location>
</feature>
<dbReference type="HOGENOM" id="CLU_622525_0_0_1"/>
<keyword evidence="3" id="KW-1185">Reference proteome</keyword>
<sequence>MSSESYGSPPRRPSAKALGKRRADVQDDVEEQAAEEQAAEEQNTEEQNTEEQNTEEQNTEEQNTEEQHGEQGEEENIDESQLELEGLPARAPAPGLATTAKFQAPAHPEHLSPFEKVMLNNQRLILEVISGISAKVDYLMTTSTGLTIVVFDSTRGRTPRSSLGSARGRPSSTSAARATATNAAIVAELDNIVENQYAEVLRPVLAAHTNAKGKNFVMGSGVNQINASNAYFNRLRDTLGEASEEWTSFGSMSEDTRMTLFFKVCKKWREANKAASAAGAASASGTAGGAEGEEGGEGNEGATESARVPSSDNATAASSRPRRHTTIVPPTGQQDDDDQSSPTAAAPTRTTTGRGGRGRGRGRGRGGAGGGASSAATRYMFLDGAFDDDFTFEARQEFDEDYGFDVKHEHDDDEGKYDLTDAEVDFKEEFDEVKHNLAFK</sequence>
<feature type="region of interest" description="Disordered" evidence="1">
    <location>
        <begin position="1"/>
        <end position="80"/>
    </location>
</feature>
<feature type="region of interest" description="Disordered" evidence="1">
    <location>
        <begin position="276"/>
        <end position="373"/>
    </location>
</feature>
<evidence type="ECO:0000313" key="2">
    <source>
        <dbReference type="EMBL" id="KEQ67643.1"/>
    </source>
</evidence>
<organism evidence="2 3">
    <name type="scientific">Aureobasidium melanogenum (strain CBS 110374)</name>
    <name type="common">Aureobasidium pullulans var. melanogenum</name>
    <dbReference type="NCBI Taxonomy" id="1043003"/>
    <lineage>
        <taxon>Eukaryota</taxon>
        <taxon>Fungi</taxon>
        <taxon>Dikarya</taxon>
        <taxon>Ascomycota</taxon>
        <taxon>Pezizomycotina</taxon>
        <taxon>Dothideomycetes</taxon>
        <taxon>Dothideomycetidae</taxon>
        <taxon>Dothideales</taxon>
        <taxon>Saccotheciaceae</taxon>
        <taxon>Aureobasidium</taxon>
    </lineage>
</organism>
<evidence type="ECO:0000256" key="1">
    <source>
        <dbReference type="SAM" id="MobiDB-lite"/>
    </source>
</evidence>
<gene>
    <name evidence="2" type="ORF">M437DRAFT_62030</name>
</gene>
<feature type="compositionally biased region" description="Polar residues" evidence="1">
    <location>
        <begin position="308"/>
        <end position="318"/>
    </location>
</feature>
<dbReference type="EMBL" id="KL584824">
    <property type="protein sequence ID" value="KEQ67643.1"/>
    <property type="molecule type" value="Genomic_DNA"/>
</dbReference>
<feature type="compositionally biased region" description="Acidic residues" evidence="1">
    <location>
        <begin position="26"/>
        <end position="64"/>
    </location>
</feature>
<accession>A0A074W490</accession>